<dbReference type="EMBL" id="CAADIK010000007">
    <property type="protein sequence ID" value="VFR62071.1"/>
    <property type="molecule type" value="Genomic_DNA"/>
</dbReference>
<organism evidence="1">
    <name type="scientific">plant metagenome</name>
    <dbReference type="NCBI Taxonomy" id="1297885"/>
    <lineage>
        <taxon>unclassified sequences</taxon>
        <taxon>metagenomes</taxon>
        <taxon>organismal metagenomes</taxon>
    </lineage>
</organism>
<name>A0A484PBW1_9ZZZZ</name>
<gene>
    <name evidence="1" type="ORF">AMP9_4133</name>
    <name evidence="2" type="ORF">BRI6_4021</name>
    <name evidence="3" type="ORF">BRI9_4081</name>
    <name evidence="4" type="ORF">IVO3_4080</name>
    <name evidence="5" type="ORF">RAN7_4012</name>
</gene>
<evidence type="ECO:0000313" key="3">
    <source>
        <dbReference type="EMBL" id="VFR62071.1"/>
    </source>
</evidence>
<sequence>MVVCFFAAFSMPLAQASLERNDGFDACAYVSEIAKRAMTARQAGVPLDENYRRLLEFTSGGMQTWIDSILDEAYYMKIGSEYMQQRLPIYFEKRWRRLCVEVLATPDEPGEGADPS</sequence>
<evidence type="ECO:0000313" key="4">
    <source>
        <dbReference type="EMBL" id="VFR81622.1"/>
    </source>
</evidence>
<dbReference type="EMBL" id="CAADIZ010000068">
    <property type="protein sequence ID" value="VFS33456.1"/>
    <property type="molecule type" value="Genomic_DNA"/>
</dbReference>
<evidence type="ECO:0000313" key="2">
    <source>
        <dbReference type="EMBL" id="VFR54249.1"/>
    </source>
</evidence>
<proteinExistence type="predicted"/>
<reference evidence="1" key="1">
    <citation type="submission" date="2019-03" db="EMBL/GenBank/DDBJ databases">
        <authorList>
            <person name="Danneels B."/>
        </authorList>
    </citation>
    <scope>NUCLEOTIDE SEQUENCE</scope>
</reference>
<protein>
    <submittedName>
        <fullName evidence="1">Uncharacterized protein</fullName>
    </submittedName>
</protein>
<evidence type="ECO:0000313" key="1">
    <source>
        <dbReference type="EMBL" id="VFR21917.1"/>
    </source>
</evidence>
<evidence type="ECO:0000313" key="5">
    <source>
        <dbReference type="EMBL" id="VFS33456.1"/>
    </source>
</evidence>
<dbReference type="AlphaFoldDB" id="A0A484PBW1"/>
<accession>A0A484PBW1</accession>
<dbReference type="EMBL" id="CAADII010000024">
    <property type="protein sequence ID" value="VFR54249.1"/>
    <property type="molecule type" value="Genomic_DNA"/>
</dbReference>
<dbReference type="EMBL" id="CAADIP010000003">
    <property type="protein sequence ID" value="VFR81622.1"/>
    <property type="molecule type" value="Genomic_DNA"/>
</dbReference>
<dbReference type="EMBL" id="CAADHY010000015">
    <property type="protein sequence ID" value="VFR21917.1"/>
    <property type="molecule type" value="Genomic_DNA"/>
</dbReference>